<dbReference type="EMBL" id="FWYB01000002">
    <property type="protein sequence ID" value="SMC71082.1"/>
    <property type="molecule type" value="Genomic_DNA"/>
</dbReference>
<dbReference type="GO" id="GO:0008168">
    <property type="term" value="F:methyltransferase activity"/>
    <property type="evidence" value="ECO:0007669"/>
    <property type="project" value="UniProtKB-KW"/>
</dbReference>
<dbReference type="InterPro" id="IPR029063">
    <property type="entry name" value="SAM-dependent_MTases_sf"/>
</dbReference>
<sequence>MPIFAAMVFNFISDFLTHRFTAKSRHGTHSPFVYKLTDEVIYDFNSKNDYKSIEAQRKKLLNDESLITVTDLGAGSHLNKNRTKKVKQIAKNALKSPRLAQLIYRLAKAAHPSNIIELGTCLGITTAYLSKACPDADVVTIEGCPETAKVAHRNFRELDLDNVELQVGNFDVLLPGVIDHAKQLDFVYIDGNHRKDATLNYFKWCLPKVHEGSLLIFDDIYWSKGMKEAWEEIKSHPDVTVTIDLFWIGLVYFRKGQVKEHFKIKF</sequence>
<dbReference type="GO" id="GO:0032259">
    <property type="term" value="P:methylation"/>
    <property type="evidence" value="ECO:0007669"/>
    <property type="project" value="UniProtKB-KW"/>
</dbReference>
<dbReference type="PANTHER" id="PTHR43167:SF1">
    <property type="entry name" value="PUTATIVE (AFU_ORTHOLOGUE AFUA_6G01830)-RELATED"/>
    <property type="match status" value="1"/>
</dbReference>
<keyword evidence="1" id="KW-0808">Transferase</keyword>
<organism evidence="1 2">
    <name type="scientific">Pedobacter nyackensis</name>
    <dbReference type="NCBI Taxonomy" id="475255"/>
    <lineage>
        <taxon>Bacteria</taxon>
        <taxon>Pseudomonadati</taxon>
        <taxon>Bacteroidota</taxon>
        <taxon>Sphingobacteriia</taxon>
        <taxon>Sphingobacteriales</taxon>
        <taxon>Sphingobacteriaceae</taxon>
        <taxon>Pedobacter</taxon>
    </lineage>
</organism>
<evidence type="ECO:0000313" key="2">
    <source>
        <dbReference type="Proteomes" id="UP000192678"/>
    </source>
</evidence>
<dbReference type="Proteomes" id="UP000192678">
    <property type="component" value="Unassembled WGS sequence"/>
</dbReference>
<dbReference type="RefSeq" id="WP_235005248.1">
    <property type="nucleotide sequence ID" value="NZ_FWYB01000002.1"/>
</dbReference>
<reference evidence="1 2" key="1">
    <citation type="submission" date="2017-04" db="EMBL/GenBank/DDBJ databases">
        <authorList>
            <person name="Afonso C.L."/>
            <person name="Miller P.J."/>
            <person name="Scott M.A."/>
            <person name="Spackman E."/>
            <person name="Goraichik I."/>
            <person name="Dimitrov K.M."/>
            <person name="Suarez D.L."/>
            <person name="Swayne D.E."/>
        </authorList>
    </citation>
    <scope>NUCLEOTIDE SEQUENCE [LARGE SCALE GENOMIC DNA]</scope>
    <source>
        <strain evidence="1 2">DSM 19625</strain>
    </source>
</reference>
<gene>
    <name evidence="1" type="ORF">SAMN04488101_102378</name>
</gene>
<protein>
    <submittedName>
        <fullName evidence="1">Predicted O-methyltransferase YrrM</fullName>
    </submittedName>
</protein>
<proteinExistence type="predicted"/>
<accession>A0A1W2BED0</accession>
<dbReference type="PANTHER" id="PTHR43167">
    <property type="entry name" value="PUTATIVE (AFU_ORTHOLOGUE AFUA_6G01830)-RELATED"/>
    <property type="match status" value="1"/>
</dbReference>
<name>A0A1W2BED0_9SPHI</name>
<keyword evidence="1" id="KW-0489">Methyltransferase</keyword>
<keyword evidence="2" id="KW-1185">Reference proteome</keyword>
<dbReference type="Pfam" id="PF13578">
    <property type="entry name" value="Methyltransf_24"/>
    <property type="match status" value="1"/>
</dbReference>
<dbReference type="STRING" id="475255.SAMN04488101_102378"/>
<dbReference type="Gene3D" id="3.40.50.150">
    <property type="entry name" value="Vaccinia Virus protein VP39"/>
    <property type="match status" value="1"/>
</dbReference>
<dbReference type="AlphaFoldDB" id="A0A1W2BED0"/>
<evidence type="ECO:0000313" key="1">
    <source>
        <dbReference type="EMBL" id="SMC71082.1"/>
    </source>
</evidence>
<dbReference type="SUPFAM" id="SSF53335">
    <property type="entry name" value="S-adenosyl-L-methionine-dependent methyltransferases"/>
    <property type="match status" value="1"/>
</dbReference>